<gene>
    <name evidence="1" type="ORF">H0185_11860</name>
</gene>
<dbReference type="EMBL" id="JACWFH010000012">
    <property type="protein sequence ID" value="MBY0097492.1"/>
    <property type="molecule type" value="Genomic_DNA"/>
</dbReference>
<reference evidence="1 2" key="1">
    <citation type="submission" date="2020-07" db="EMBL/GenBank/DDBJ databases">
        <title>Fungal Genomes of the International Space Station.</title>
        <authorList>
            <person name="Seuylemezian A."/>
            <person name="Singh N.K."/>
            <person name="Wood J."/>
            <person name="Venkateswaran K."/>
        </authorList>
    </citation>
    <scope>NUCLEOTIDE SEQUENCE [LARGE SCALE GENOMIC DNA]</scope>
    <source>
        <strain evidence="1 2">PL-B2</strain>
    </source>
</reference>
<dbReference type="Proteomes" id="UP000769780">
    <property type="component" value="Unassembled WGS sequence"/>
</dbReference>
<keyword evidence="2" id="KW-1185">Reference proteome</keyword>
<proteinExistence type="predicted"/>
<dbReference type="Gene3D" id="1.25.10.90">
    <property type="match status" value="1"/>
</dbReference>
<sequence>MKKLIDSLRQRLSDKANRDNAEQMSRYLKNHFIFFGIKTPERREISKLFFQETGILKEPYNEEFVLALWEQPEREFQLLGLDYIAKFQKKLAKHHIAHIEKLITTKSWWDTVDMLAQHPAGTIIAKHPELIEELVDKWAVSEDMWLRRTAIIHQLRYKENTNEDRLYKYIKLNADSKEFFIQKGIGWALREYSKTNPYSVKQFIESNSLAPLSVREGSKYIPKE</sequence>
<evidence type="ECO:0000313" key="2">
    <source>
        <dbReference type="Proteomes" id="UP000769780"/>
    </source>
</evidence>
<dbReference type="RefSeq" id="WP_221873702.1">
    <property type="nucleotide sequence ID" value="NZ_JACWFH010000012.1"/>
</dbReference>
<organism evidence="1 2">
    <name type="scientific">Mesobacillus maritimus</name>
    <dbReference type="NCBI Taxonomy" id="1643336"/>
    <lineage>
        <taxon>Bacteria</taxon>
        <taxon>Bacillati</taxon>
        <taxon>Bacillota</taxon>
        <taxon>Bacilli</taxon>
        <taxon>Bacillales</taxon>
        <taxon>Bacillaceae</taxon>
        <taxon>Mesobacillus</taxon>
    </lineage>
</organism>
<accession>A0ABS7K5E6</accession>
<evidence type="ECO:0000313" key="1">
    <source>
        <dbReference type="EMBL" id="MBY0097492.1"/>
    </source>
</evidence>
<comment type="caution">
    <text evidence="1">The sequence shown here is derived from an EMBL/GenBank/DDBJ whole genome shotgun (WGS) entry which is preliminary data.</text>
</comment>
<dbReference type="PANTHER" id="PTHR34070">
    <property type="entry name" value="ARMADILLO-TYPE FOLD"/>
    <property type="match status" value="1"/>
</dbReference>
<dbReference type="PANTHER" id="PTHR34070:SF1">
    <property type="entry name" value="DNA ALKYLATION REPAIR PROTEIN"/>
    <property type="match status" value="1"/>
</dbReference>
<dbReference type="SUPFAM" id="SSF48371">
    <property type="entry name" value="ARM repeat"/>
    <property type="match status" value="1"/>
</dbReference>
<name>A0ABS7K5E6_9BACI</name>
<dbReference type="CDD" id="cd07064">
    <property type="entry name" value="AlkD_like_1"/>
    <property type="match status" value="1"/>
</dbReference>
<dbReference type="InterPro" id="IPR014825">
    <property type="entry name" value="DNA_alkylation"/>
</dbReference>
<dbReference type="InterPro" id="IPR016024">
    <property type="entry name" value="ARM-type_fold"/>
</dbReference>
<dbReference type="Pfam" id="PF08713">
    <property type="entry name" value="DNA_alkylation"/>
    <property type="match status" value="1"/>
</dbReference>
<protein>
    <submittedName>
        <fullName evidence="1">DNA alkylation repair protein</fullName>
    </submittedName>
</protein>